<keyword evidence="2" id="KW-1185">Reference proteome</keyword>
<name>A0A154NZ91_DUFNO</name>
<dbReference type="AlphaFoldDB" id="A0A154NZ91"/>
<evidence type="ECO:0000313" key="2">
    <source>
        <dbReference type="Proteomes" id="UP000076502"/>
    </source>
</evidence>
<gene>
    <name evidence="1" type="ORF">WN55_04815</name>
</gene>
<protein>
    <submittedName>
        <fullName evidence="1">Uncharacterized protein</fullName>
    </submittedName>
</protein>
<dbReference type="Proteomes" id="UP000076502">
    <property type="component" value="Unassembled WGS sequence"/>
</dbReference>
<proteinExistence type="predicted"/>
<evidence type="ECO:0000313" key="1">
    <source>
        <dbReference type="EMBL" id="KZC04995.1"/>
    </source>
</evidence>
<accession>A0A154NZ91</accession>
<dbReference type="EMBL" id="KQ434785">
    <property type="protein sequence ID" value="KZC04995.1"/>
    <property type="molecule type" value="Genomic_DNA"/>
</dbReference>
<sequence length="52" mass="6440">MYTCYEQNIPFTFRKLLHKKVILSDRVIAKNVKQWVKEGYAYYVINNHYRQQ</sequence>
<reference evidence="1 2" key="1">
    <citation type="submission" date="2015-07" db="EMBL/GenBank/DDBJ databases">
        <title>The genome of Dufourea novaeangliae.</title>
        <authorList>
            <person name="Pan H."/>
            <person name="Kapheim K."/>
        </authorList>
    </citation>
    <scope>NUCLEOTIDE SEQUENCE [LARGE SCALE GENOMIC DNA]</scope>
    <source>
        <strain evidence="1">0120121106</strain>
        <tissue evidence="1">Whole body</tissue>
    </source>
</reference>
<organism evidence="1 2">
    <name type="scientific">Dufourea novaeangliae</name>
    <name type="common">Sweat bee</name>
    <dbReference type="NCBI Taxonomy" id="178035"/>
    <lineage>
        <taxon>Eukaryota</taxon>
        <taxon>Metazoa</taxon>
        <taxon>Ecdysozoa</taxon>
        <taxon>Arthropoda</taxon>
        <taxon>Hexapoda</taxon>
        <taxon>Insecta</taxon>
        <taxon>Pterygota</taxon>
        <taxon>Neoptera</taxon>
        <taxon>Endopterygota</taxon>
        <taxon>Hymenoptera</taxon>
        <taxon>Apocrita</taxon>
        <taxon>Aculeata</taxon>
        <taxon>Apoidea</taxon>
        <taxon>Anthophila</taxon>
        <taxon>Halictidae</taxon>
        <taxon>Rophitinae</taxon>
        <taxon>Dufourea</taxon>
    </lineage>
</organism>